<reference evidence="3" key="1">
    <citation type="submission" date="2022-11" db="UniProtKB">
        <authorList>
            <consortium name="WormBaseParasite"/>
        </authorList>
    </citation>
    <scope>IDENTIFICATION</scope>
</reference>
<dbReference type="AlphaFoldDB" id="A0A914SF49"/>
<dbReference type="Proteomes" id="UP000887564">
    <property type="component" value="Unplaced"/>
</dbReference>
<sequence>MTSVQNWANPVAKDIVKMKWHIPDDEELRFAERLIEEFVYKEIHELQSPEKLDK</sequence>
<evidence type="ECO:0000259" key="1">
    <source>
        <dbReference type="Pfam" id="PF16507"/>
    </source>
</evidence>
<organism evidence="2 3">
    <name type="scientific">Parascaris equorum</name>
    <name type="common">Equine roundworm</name>
    <dbReference type="NCBI Taxonomy" id="6256"/>
    <lineage>
        <taxon>Eukaryota</taxon>
        <taxon>Metazoa</taxon>
        <taxon>Ecdysozoa</taxon>
        <taxon>Nematoda</taxon>
        <taxon>Chromadorea</taxon>
        <taxon>Rhabditida</taxon>
        <taxon>Spirurina</taxon>
        <taxon>Ascaridomorpha</taxon>
        <taxon>Ascaridoidea</taxon>
        <taxon>Ascarididae</taxon>
        <taxon>Parascaris</taxon>
    </lineage>
</organism>
<accession>A0A914SF49</accession>
<name>A0A914SF49_PAREQ</name>
<evidence type="ECO:0000313" key="2">
    <source>
        <dbReference type="Proteomes" id="UP000887564"/>
    </source>
</evidence>
<dbReference type="InterPro" id="IPR032430">
    <property type="entry name" value="Blm10_mid"/>
</dbReference>
<keyword evidence="2" id="KW-1185">Reference proteome</keyword>
<dbReference type="WBParaSite" id="PEQ_0001265101-mRNA-1">
    <property type="protein sequence ID" value="PEQ_0001265101-mRNA-1"/>
    <property type="gene ID" value="PEQ_0001265101"/>
</dbReference>
<dbReference type="Pfam" id="PF16507">
    <property type="entry name" value="HEAT_PSME4_mid"/>
    <property type="match status" value="1"/>
</dbReference>
<feature type="domain" description="Proteasome activator Blm10 middle HEAT repeats region" evidence="1">
    <location>
        <begin position="4"/>
        <end position="48"/>
    </location>
</feature>
<proteinExistence type="predicted"/>
<evidence type="ECO:0000313" key="3">
    <source>
        <dbReference type="WBParaSite" id="PEQ_0001265101-mRNA-1"/>
    </source>
</evidence>
<protein>
    <submittedName>
        <fullName evidence="3">Proteasome activator Blm10 mid region domain-containing protein</fullName>
    </submittedName>
</protein>